<dbReference type="SUPFAM" id="SSF143631">
    <property type="entry name" value="ApbE-like"/>
    <property type="match status" value="1"/>
</dbReference>
<keyword evidence="3 10" id="KW-0285">Flavoprotein</keyword>
<sequence>MFIIFIFIKAETTQREQIIMGTFTSITLQSKQEQNISHGFKLLKEIEHSLSSYNKHALLYQLNQNKTVKADKYLLESIQKSQVFYTKSNGFFNITIGSITKKLYNFGEDEKIPSQKALKSANTNISGIHIKKNIITLDKNTTLDLGGMGKGYGVDKVANYYREQNISYGLIALSGDIQALHPTTIYIDSPFKEKPFAKLQTLHPNISISTSGTYRRYVKSKKHHHLINPKIKKQGRSFVSITLITKQNNTLIDAMATAIGVMSEKEALGFLVNNPHIAYVLVKPNGHIIYGNFAELVRIKWLK</sequence>
<keyword evidence="6 10" id="KW-0274">FAD</keyword>
<dbReference type="Gene3D" id="3.10.520.10">
    <property type="entry name" value="ApbE-like domains"/>
    <property type="match status" value="1"/>
</dbReference>
<evidence type="ECO:0000256" key="1">
    <source>
        <dbReference type="ARBA" id="ARBA00011955"/>
    </source>
</evidence>
<name>A0A6S6S8D1_9BACT</name>
<protein>
    <recommendedName>
        <fullName evidence="2 10">FAD:protein FMN transferase</fullName>
        <ecNumber evidence="1 10">2.7.1.180</ecNumber>
    </recommendedName>
    <alternativeName>
        <fullName evidence="8 10">Flavin transferase</fullName>
    </alternativeName>
</protein>
<evidence type="ECO:0000256" key="5">
    <source>
        <dbReference type="ARBA" id="ARBA00022723"/>
    </source>
</evidence>
<dbReference type="EMBL" id="CACVAX010000001">
    <property type="protein sequence ID" value="CAA6800701.1"/>
    <property type="molecule type" value="Genomic_DNA"/>
</dbReference>
<dbReference type="AlphaFoldDB" id="A0A6S6S8D1"/>
<proteinExistence type="inferred from homology"/>
<keyword evidence="4 10" id="KW-0808">Transferase</keyword>
<evidence type="ECO:0000313" key="12">
    <source>
        <dbReference type="EMBL" id="CAA6800701.1"/>
    </source>
</evidence>
<dbReference type="InterPro" id="IPR003374">
    <property type="entry name" value="ApbE-like_sf"/>
</dbReference>
<keyword evidence="7 10" id="KW-0460">Magnesium</keyword>
<feature type="binding site" evidence="11">
    <location>
        <position position="147"/>
    </location>
    <ligand>
        <name>Mg(2+)</name>
        <dbReference type="ChEBI" id="CHEBI:18420"/>
    </ligand>
</feature>
<evidence type="ECO:0000256" key="2">
    <source>
        <dbReference type="ARBA" id="ARBA00016337"/>
    </source>
</evidence>
<comment type="catalytic activity">
    <reaction evidence="9 10">
        <text>L-threonyl-[protein] + FAD = FMN-L-threonyl-[protein] + AMP + H(+)</text>
        <dbReference type="Rhea" id="RHEA:36847"/>
        <dbReference type="Rhea" id="RHEA-COMP:11060"/>
        <dbReference type="Rhea" id="RHEA-COMP:11061"/>
        <dbReference type="ChEBI" id="CHEBI:15378"/>
        <dbReference type="ChEBI" id="CHEBI:30013"/>
        <dbReference type="ChEBI" id="CHEBI:57692"/>
        <dbReference type="ChEBI" id="CHEBI:74257"/>
        <dbReference type="ChEBI" id="CHEBI:456215"/>
        <dbReference type="EC" id="2.7.1.180"/>
    </reaction>
</comment>
<dbReference type="InterPro" id="IPR024932">
    <property type="entry name" value="ApbE"/>
</dbReference>
<dbReference type="Pfam" id="PF02424">
    <property type="entry name" value="ApbE"/>
    <property type="match status" value="1"/>
</dbReference>
<feature type="binding site" evidence="11">
    <location>
        <position position="257"/>
    </location>
    <ligand>
        <name>Mg(2+)</name>
        <dbReference type="ChEBI" id="CHEBI:18420"/>
    </ligand>
</feature>
<dbReference type="GO" id="GO:0016740">
    <property type="term" value="F:transferase activity"/>
    <property type="evidence" value="ECO:0007669"/>
    <property type="project" value="UniProtKB-UniRule"/>
</dbReference>
<evidence type="ECO:0000256" key="4">
    <source>
        <dbReference type="ARBA" id="ARBA00022679"/>
    </source>
</evidence>
<reference evidence="12" key="1">
    <citation type="submission" date="2020-01" db="EMBL/GenBank/DDBJ databases">
        <authorList>
            <person name="Meier V. D."/>
            <person name="Meier V D."/>
        </authorList>
    </citation>
    <scope>NUCLEOTIDE SEQUENCE</scope>
    <source>
        <strain evidence="12">HLG_WM_MAG_04</strain>
    </source>
</reference>
<feature type="binding site" evidence="11">
    <location>
        <position position="253"/>
    </location>
    <ligand>
        <name>Mg(2+)</name>
        <dbReference type="ChEBI" id="CHEBI:18420"/>
    </ligand>
</feature>
<keyword evidence="5 10" id="KW-0479">Metal-binding</keyword>
<dbReference type="GO" id="GO:0046872">
    <property type="term" value="F:metal ion binding"/>
    <property type="evidence" value="ECO:0007669"/>
    <property type="project" value="UniProtKB-UniRule"/>
</dbReference>
<accession>A0A6S6S8D1</accession>
<comment type="cofactor">
    <cofactor evidence="11">
        <name>Mg(2+)</name>
        <dbReference type="ChEBI" id="CHEBI:18420"/>
    </cofactor>
    <cofactor evidence="11">
        <name>Mn(2+)</name>
        <dbReference type="ChEBI" id="CHEBI:29035"/>
    </cofactor>
    <text evidence="11">Magnesium. Can also use manganese.</text>
</comment>
<evidence type="ECO:0000256" key="10">
    <source>
        <dbReference type="PIRNR" id="PIRNR006268"/>
    </source>
</evidence>
<evidence type="ECO:0000256" key="6">
    <source>
        <dbReference type="ARBA" id="ARBA00022827"/>
    </source>
</evidence>
<dbReference type="EC" id="2.7.1.180" evidence="1 10"/>
<organism evidence="12">
    <name type="scientific">uncultured Sulfurovum sp</name>
    <dbReference type="NCBI Taxonomy" id="269237"/>
    <lineage>
        <taxon>Bacteria</taxon>
        <taxon>Pseudomonadati</taxon>
        <taxon>Campylobacterota</taxon>
        <taxon>Epsilonproteobacteria</taxon>
        <taxon>Campylobacterales</taxon>
        <taxon>Sulfurovaceae</taxon>
        <taxon>Sulfurovum</taxon>
        <taxon>environmental samples</taxon>
    </lineage>
</organism>
<evidence type="ECO:0000256" key="3">
    <source>
        <dbReference type="ARBA" id="ARBA00022630"/>
    </source>
</evidence>
<gene>
    <name evidence="12" type="ORF">HELGO_WM9783</name>
</gene>
<evidence type="ECO:0000256" key="11">
    <source>
        <dbReference type="PIRSR" id="PIRSR006268-2"/>
    </source>
</evidence>
<evidence type="ECO:0000256" key="9">
    <source>
        <dbReference type="ARBA" id="ARBA00048540"/>
    </source>
</evidence>
<dbReference type="PANTHER" id="PTHR30040:SF2">
    <property type="entry name" value="FAD:PROTEIN FMN TRANSFERASE"/>
    <property type="match status" value="1"/>
</dbReference>
<evidence type="ECO:0000256" key="8">
    <source>
        <dbReference type="ARBA" id="ARBA00031306"/>
    </source>
</evidence>
<evidence type="ECO:0000256" key="7">
    <source>
        <dbReference type="ARBA" id="ARBA00022842"/>
    </source>
</evidence>
<dbReference type="PANTHER" id="PTHR30040">
    <property type="entry name" value="THIAMINE BIOSYNTHESIS LIPOPROTEIN APBE"/>
    <property type="match status" value="1"/>
</dbReference>
<dbReference type="PIRSF" id="PIRSF006268">
    <property type="entry name" value="ApbE"/>
    <property type="match status" value="1"/>
</dbReference>
<comment type="similarity">
    <text evidence="10">Belongs to the ApbE family.</text>
</comment>